<keyword evidence="1" id="KW-0472">Membrane</keyword>
<keyword evidence="1" id="KW-1133">Transmembrane helix</keyword>
<evidence type="ECO:0000313" key="3">
    <source>
        <dbReference type="Proteomes" id="UP000439022"/>
    </source>
</evidence>
<protein>
    <submittedName>
        <fullName evidence="2">Uncharacterized protein</fullName>
    </submittedName>
</protein>
<name>A0A6A8GI59_9EURY</name>
<comment type="caution">
    <text evidence="2">The sequence shown here is derived from an EMBL/GenBank/DDBJ whole genome shotgun (WGS) entry which is preliminary data.</text>
</comment>
<keyword evidence="1" id="KW-0812">Transmembrane</keyword>
<dbReference type="RefSeq" id="WP_151163372.1">
    <property type="nucleotide sequence ID" value="NZ_WKJO01000001.1"/>
</dbReference>
<dbReference type="AlphaFoldDB" id="A0A6A8GI59"/>
<proteinExistence type="predicted"/>
<feature type="transmembrane region" description="Helical" evidence="1">
    <location>
        <begin position="192"/>
        <end position="214"/>
    </location>
</feature>
<evidence type="ECO:0000313" key="2">
    <source>
        <dbReference type="EMBL" id="MRX22928.1"/>
    </source>
</evidence>
<organism evidence="2 3">
    <name type="scientific">Haloferax litoreum</name>
    <dbReference type="NCBI Taxonomy" id="2666140"/>
    <lineage>
        <taxon>Archaea</taxon>
        <taxon>Methanobacteriati</taxon>
        <taxon>Methanobacteriota</taxon>
        <taxon>Stenosarchaea group</taxon>
        <taxon>Halobacteria</taxon>
        <taxon>Halobacteriales</taxon>
        <taxon>Haloferacaceae</taxon>
        <taxon>Haloferax</taxon>
    </lineage>
</organism>
<gene>
    <name evidence="2" type="ORF">GJR96_13320</name>
</gene>
<reference evidence="2 3" key="1">
    <citation type="submission" date="2019-11" db="EMBL/GenBank/DDBJ databases">
        <title>Whole genome sequence of Haloferax sp. MBLA0076.</title>
        <authorList>
            <person name="Seo M.-J."/>
            <person name="Cho E.-S."/>
        </authorList>
    </citation>
    <scope>NUCLEOTIDE SEQUENCE [LARGE SCALE GENOMIC DNA]</scope>
    <source>
        <strain evidence="2 3">MBLA0076</strain>
    </source>
</reference>
<dbReference type="EMBL" id="WKJO01000001">
    <property type="protein sequence ID" value="MRX22928.1"/>
    <property type="molecule type" value="Genomic_DNA"/>
</dbReference>
<keyword evidence="3" id="KW-1185">Reference proteome</keyword>
<accession>A0A6A8GI59</accession>
<dbReference type="Proteomes" id="UP000439022">
    <property type="component" value="Unassembled WGS sequence"/>
</dbReference>
<sequence>MSDVSLSSVLSFLDADDVATVVRRVHAERGERTKRTERDGRTFLFVAPEGATQPTGVTWVDVAAEFDERTVEVFAERCESQGVHGTLLTTGDEAQARETLAFAFATEDQLEEPGSEEEEPRLLVEPDEVAVPITLETLDDLVDDVESVDLTDDIVDEYHEPHQPEFEEVLNEVDAAEAAEAEASDQNAGSGVGIVVALVALVALALVGGLLLGVF</sequence>
<evidence type="ECO:0000256" key="1">
    <source>
        <dbReference type="SAM" id="Phobius"/>
    </source>
</evidence>